<dbReference type="PROSITE" id="PS01031">
    <property type="entry name" value="SHSP"/>
    <property type="match status" value="1"/>
</dbReference>
<keyword evidence="4" id="KW-0346">Stress response</keyword>
<dbReference type="RefSeq" id="WP_145205504.1">
    <property type="nucleotide sequence ID" value="NZ_CP036267.1"/>
</dbReference>
<evidence type="ECO:0000313" key="5">
    <source>
        <dbReference type="Proteomes" id="UP000315724"/>
    </source>
</evidence>
<protein>
    <submittedName>
        <fullName evidence="4">18 kDa heat shock protein</fullName>
    </submittedName>
</protein>
<dbReference type="EMBL" id="CP036267">
    <property type="protein sequence ID" value="QDT35626.1"/>
    <property type="molecule type" value="Genomic_DNA"/>
</dbReference>
<dbReference type="InterPro" id="IPR031107">
    <property type="entry name" value="Small_HSP"/>
</dbReference>
<evidence type="ECO:0000256" key="2">
    <source>
        <dbReference type="RuleBase" id="RU003616"/>
    </source>
</evidence>
<dbReference type="InterPro" id="IPR002068">
    <property type="entry name" value="A-crystallin/Hsp20_dom"/>
</dbReference>
<gene>
    <name evidence="4" type="ORF">Mal48_49040</name>
</gene>
<evidence type="ECO:0000313" key="4">
    <source>
        <dbReference type="EMBL" id="QDT35626.1"/>
    </source>
</evidence>
<keyword evidence="5" id="KW-1185">Reference proteome</keyword>
<dbReference type="AlphaFoldDB" id="A0A517QVG7"/>
<reference evidence="4 5" key="1">
    <citation type="submission" date="2019-02" db="EMBL/GenBank/DDBJ databases">
        <title>Deep-cultivation of Planctomycetes and their phenomic and genomic characterization uncovers novel biology.</title>
        <authorList>
            <person name="Wiegand S."/>
            <person name="Jogler M."/>
            <person name="Boedeker C."/>
            <person name="Pinto D."/>
            <person name="Vollmers J."/>
            <person name="Rivas-Marin E."/>
            <person name="Kohn T."/>
            <person name="Peeters S.H."/>
            <person name="Heuer A."/>
            <person name="Rast P."/>
            <person name="Oberbeckmann S."/>
            <person name="Bunk B."/>
            <person name="Jeske O."/>
            <person name="Meyerdierks A."/>
            <person name="Storesund J.E."/>
            <person name="Kallscheuer N."/>
            <person name="Luecker S."/>
            <person name="Lage O.M."/>
            <person name="Pohl T."/>
            <person name="Merkel B.J."/>
            <person name="Hornburger P."/>
            <person name="Mueller R.-W."/>
            <person name="Bruemmer F."/>
            <person name="Labrenz M."/>
            <person name="Spormann A.M."/>
            <person name="Op den Camp H."/>
            <person name="Overmann J."/>
            <person name="Amann R."/>
            <person name="Jetten M.S.M."/>
            <person name="Mascher T."/>
            <person name="Medema M.H."/>
            <person name="Devos D.P."/>
            <person name="Kaster A.-K."/>
            <person name="Ovreas L."/>
            <person name="Rohde M."/>
            <person name="Galperin M.Y."/>
            <person name="Jogler C."/>
        </authorList>
    </citation>
    <scope>NUCLEOTIDE SEQUENCE [LARGE SCALE GENOMIC DNA]</scope>
    <source>
        <strain evidence="4 5">Mal48</strain>
    </source>
</reference>
<sequence>MLTANRFHQFLNSAREWEALMKNHLDSKPTSVHRIASDDGAVVFEIDIPGFEREDLDVEVNGTNLLVRAERQSEVDNSNINWKIRERQTGSEAYRFELPFRIDPEQADVNYEHGVLRLKIQKPAEELPRKLTVQ</sequence>
<dbReference type="Proteomes" id="UP000315724">
    <property type="component" value="Chromosome"/>
</dbReference>
<evidence type="ECO:0000256" key="1">
    <source>
        <dbReference type="PROSITE-ProRule" id="PRU00285"/>
    </source>
</evidence>
<dbReference type="CDD" id="cd06464">
    <property type="entry name" value="ACD_sHsps-like"/>
    <property type="match status" value="1"/>
</dbReference>
<proteinExistence type="inferred from homology"/>
<dbReference type="Gene3D" id="2.60.40.790">
    <property type="match status" value="1"/>
</dbReference>
<dbReference type="InterPro" id="IPR008978">
    <property type="entry name" value="HSP20-like_chaperone"/>
</dbReference>
<comment type="similarity">
    <text evidence="1 2">Belongs to the small heat shock protein (HSP20) family.</text>
</comment>
<dbReference type="OrthoDB" id="267530at2"/>
<name>A0A517QVG7_9PLAN</name>
<feature type="domain" description="SHSP" evidence="3">
    <location>
        <begin position="23"/>
        <end position="134"/>
    </location>
</feature>
<evidence type="ECO:0000259" key="3">
    <source>
        <dbReference type="PROSITE" id="PS01031"/>
    </source>
</evidence>
<organism evidence="4 5">
    <name type="scientific">Thalassoglobus polymorphus</name>
    <dbReference type="NCBI Taxonomy" id="2527994"/>
    <lineage>
        <taxon>Bacteria</taxon>
        <taxon>Pseudomonadati</taxon>
        <taxon>Planctomycetota</taxon>
        <taxon>Planctomycetia</taxon>
        <taxon>Planctomycetales</taxon>
        <taxon>Planctomycetaceae</taxon>
        <taxon>Thalassoglobus</taxon>
    </lineage>
</organism>
<dbReference type="SUPFAM" id="SSF49764">
    <property type="entry name" value="HSP20-like chaperones"/>
    <property type="match status" value="1"/>
</dbReference>
<dbReference type="Pfam" id="PF00011">
    <property type="entry name" value="HSP20"/>
    <property type="match status" value="1"/>
</dbReference>
<dbReference type="PANTHER" id="PTHR11527">
    <property type="entry name" value="HEAT-SHOCK PROTEIN 20 FAMILY MEMBER"/>
    <property type="match status" value="1"/>
</dbReference>
<accession>A0A517QVG7</accession>
<dbReference type="KEGG" id="tpol:Mal48_49040"/>